<gene>
    <name evidence="10" type="ORF">M408DRAFT_332790</name>
</gene>
<dbReference type="SMART" id="SM01267">
    <property type="entry name" value="LAG1_DNAbind"/>
    <property type="match status" value="1"/>
</dbReference>
<feature type="compositionally biased region" description="Basic and acidic residues" evidence="7">
    <location>
        <begin position="594"/>
        <end position="605"/>
    </location>
</feature>
<evidence type="ECO:0000256" key="6">
    <source>
        <dbReference type="ARBA" id="ARBA00023242"/>
    </source>
</evidence>
<dbReference type="AlphaFoldDB" id="A0A0C3ARS2"/>
<dbReference type="Proteomes" id="UP000054097">
    <property type="component" value="Unassembled WGS sequence"/>
</dbReference>
<proteinExistence type="inferred from homology"/>
<dbReference type="Gene3D" id="2.80.10.50">
    <property type="match status" value="1"/>
</dbReference>
<dbReference type="GO" id="GO:0001228">
    <property type="term" value="F:DNA-binding transcription activator activity, RNA polymerase II-specific"/>
    <property type="evidence" value="ECO:0007669"/>
    <property type="project" value="InterPro"/>
</dbReference>
<evidence type="ECO:0000259" key="8">
    <source>
        <dbReference type="SMART" id="SM01267"/>
    </source>
</evidence>
<evidence type="ECO:0000313" key="11">
    <source>
        <dbReference type="Proteomes" id="UP000054097"/>
    </source>
</evidence>
<accession>A0A0C3ARS2</accession>
<feature type="domain" description="Beta-trefoil DNA-binding" evidence="9">
    <location>
        <begin position="237"/>
        <end position="413"/>
    </location>
</feature>
<evidence type="ECO:0000256" key="4">
    <source>
        <dbReference type="ARBA" id="ARBA00023125"/>
    </source>
</evidence>
<dbReference type="GO" id="GO:0005634">
    <property type="term" value="C:nucleus"/>
    <property type="evidence" value="ECO:0007669"/>
    <property type="project" value="UniProtKB-SubCell"/>
</dbReference>
<evidence type="ECO:0000256" key="3">
    <source>
        <dbReference type="ARBA" id="ARBA00023015"/>
    </source>
</evidence>
<keyword evidence="6" id="KW-0539">Nucleus</keyword>
<evidence type="ECO:0000259" key="9">
    <source>
        <dbReference type="SMART" id="SM01268"/>
    </source>
</evidence>
<feature type="domain" description="RBP-J/Cbf11/Cbf12 DNA binding" evidence="8">
    <location>
        <begin position="87"/>
        <end position="236"/>
    </location>
</feature>
<dbReference type="HOGENOM" id="CLU_341031_0_0_1"/>
<comment type="similarity">
    <text evidence="2">Belongs to the Su(H) family.</text>
</comment>
<reference evidence="11" key="2">
    <citation type="submission" date="2015-01" db="EMBL/GenBank/DDBJ databases">
        <title>Evolutionary Origins and Diversification of the Mycorrhizal Mutualists.</title>
        <authorList>
            <consortium name="DOE Joint Genome Institute"/>
            <consortium name="Mycorrhizal Genomics Consortium"/>
            <person name="Kohler A."/>
            <person name="Kuo A."/>
            <person name="Nagy L.G."/>
            <person name="Floudas D."/>
            <person name="Copeland A."/>
            <person name="Barry K.W."/>
            <person name="Cichocki N."/>
            <person name="Veneault-Fourrey C."/>
            <person name="LaButti K."/>
            <person name="Lindquist E.A."/>
            <person name="Lipzen A."/>
            <person name="Lundell T."/>
            <person name="Morin E."/>
            <person name="Murat C."/>
            <person name="Riley R."/>
            <person name="Ohm R."/>
            <person name="Sun H."/>
            <person name="Tunlid A."/>
            <person name="Henrissat B."/>
            <person name="Grigoriev I.V."/>
            <person name="Hibbett D.S."/>
            <person name="Martin F."/>
        </authorList>
    </citation>
    <scope>NUCLEOTIDE SEQUENCE [LARGE SCALE GENOMIC DNA]</scope>
    <source>
        <strain evidence="11">MAFF 305830</strain>
    </source>
</reference>
<evidence type="ECO:0000256" key="2">
    <source>
        <dbReference type="ARBA" id="ARBA00009704"/>
    </source>
</evidence>
<dbReference type="SUPFAM" id="SSF49417">
    <property type="entry name" value="p53-like transcription factors"/>
    <property type="match status" value="1"/>
</dbReference>
<dbReference type="GO" id="GO:0000978">
    <property type="term" value="F:RNA polymerase II cis-regulatory region sequence-specific DNA binding"/>
    <property type="evidence" value="ECO:0007669"/>
    <property type="project" value="InterPro"/>
</dbReference>
<dbReference type="OrthoDB" id="5600360at2759"/>
<dbReference type="SUPFAM" id="SSF110217">
    <property type="entry name" value="DNA-binding protein LAG-1 (CSL)"/>
    <property type="match status" value="1"/>
</dbReference>
<keyword evidence="5" id="KW-0804">Transcription</keyword>
<feature type="compositionally biased region" description="Basic and acidic residues" evidence="7">
    <location>
        <begin position="28"/>
        <end position="41"/>
    </location>
</feature>
<evidence type="ECO:0000256" key="1">
    <source>
        <dbReference type="ARBA" id="ARBA00004123"/>
    </source>
</evidence>
<evidence type="ECO:0000313" key="10">
    <source>
        <dbReference type="EMBL" id="KIM22749.1"/>
    </source>
</evidence>
<organism evidence="10 11">
    <name type="scientific">Serendipita vermifera MAFF 305830</name>
    <dbReference type="NCBI Taxonomy" id="933852"/>
    <lineage>
        <taxon>Eukaryota</taxon>
        <taxon>Fungi</taxon>
        <taxon>Dikarya</taxon>
        <taxon>Basidiomycota</taxon>
        <taxon>Agaricomycotina</taxon>
        <taxon>Agaricomycetes</taxon>
        <taxon>Sebacinales</taxon>
        <taxon>Serendipitaceae</taxon>
        <taxon>Serendipita</taxon>
    </lineage>
</organism>
<keyword evidence="3" id="KW-0805">Transcription regulation</keyword>
<reference evidence="10 11" key="1">
    <citation type="submission" date="2014-04" db="EMBL/GenBank/DDBJ databases">
        <authorList>
            <consortium name="DOE Joint Genome Institute"/>
            <person name="Kuo A."/>
            <person name="Zuccaro A."/>
            <person name="Kohler A."/>
            <person name="Nagy L.G."/>
            <person name="Floudas D."/>
            <person name="Copeland A."/>
            <person name="Barry K.W."/>
            <person name="Cichocki N."/>
            <person name="Veneault-Fourrey C."/>
            <person name="LaButti K."/>
            <person name="Lindquist E.A."/>
            <person name="Lipzen A."/>
            <person name="Lundell T."/>
            <person name="Morin E."/>
            <person name="Murat C."/>
            <person name="Sun H."/>
            <person name="Tunlid A."/>
            <person name="Henrissat B."/>
            <person name="Grigoriev I.V."/>
            <person name="Hibbett D.S."/>
            <person name="Martin F."/>
            <person name="Nordberg H.P."/>
            <person name="Cantor M.N."/>
            <person name="Hua S.X."/>
        </authorList>
    </citation>
    <scope>NUCLEOTIDE SEQUENCE [LARGE SCALE GENOMIC DNA]</scope>
    <source>
        <strain evidence="10 11">MAFF 305830</strain>
    </source>
</reference>
<keyword evidence="4" id="KW-0238">DNA-binding</keyword>
<evidence type="ECO:0000256" key="5">
    <source>
        <dbReference type="ARBA" id="ARBA00023163"/>
    </source>
</evidence>
<dbReference type="InterPro" id="IPR008967">
    <property type="entry name" value="p53-like_TF_DNA-bd_sf"/>
</dbReference>
<comment type="subcellular location">
    <subcellularLocation>
        <location evidence="1">Nucleus</location>
    </subcellularLocation>
</comment>
<dbReference type="EMBL" id="KN824349">
    <property type="protein sequence ID" value="KIM22749.1"/>
    <property type="molecule type" value="Genomic_DNA"/>
</dbReference>
<dbReference type="SMART" id="SM01268">
    <property type="entry name" value="BTD"/>
    <property type="match status" value="1"/>
</dbReference>
<feature type="region of interest" description="Disordered" evidence="7">
    <location>
        <begin position="27"/>
        <end position="59"/>
    </location>
</feature>
<dbReference type="Gene3D" id="2.60.40.1450">
    <property type="entry name" value="LAG1, DNA binding domain"/>
    <property type="match status" value="1"/>
</dbReference>
<dbReference type="STRING" id="933852.A0A0C3ARS2"/>
<dbReference type="InterPro" id="IPR036358">
    <property type="entry name" value="BTD_sf"/>
</dbReference>
<dbReference type="InterPro" id="IPR015351">
    <property type="entry name" value="RBP-J/Cbf11/Cbf12_DNA-bd"/>
</dbReference>
<name>A0A0C3ARS2_SERVB</name>
<dbReference type="InterPro" id="IPR040159">
    <property type="entry name" value="CLS_fam"/>
</dbReference>
<feature type="region of interest" description="Disordered" evidence="7">
    <location>
        <begin position="579"/>
        <end position="616"/>
    </location>
</feature>
<dbReference type="InterPro" id="IPR037095">
    <property type="entry name" value="RBP-J/Cbf11_DNA-bd_sf"/>
</dbReference>
<keyword evidence="11" id="KW-1185">Reference proteome</keyword>
<evidence type="ECO:0000256" key="7">
    <source>
        <dbReference type="SAM" id="MobiDB-lite"/>
    </source>
</evidence>
<protein>
    <submittedName>
        <fullName evidence="10">Uncharacterized protein</fullName>
    </submittedName>
</protein>
<dbReference type="InterPro" id="IPR015350">
    <property type="entry name" value="Beta-trefoil_DNA-bd_dom"/>
</dbReference>
<feature type="compositionally biased region" description="Basic residues" evidence="7">
    <location>
        <begin position="42"/>
        <end position="51"/>
    </location>
</feature>
<dbReference type="Pfam" id="PF09271">
    <property type="entry name" value="LAG1-DNAbind"/>
    <property type="match status" value="1"/>
</dbReference>
<dbReference type="PANTHER" id="PTHR10665">
    <property type="entry name" value="RECOMBINING BINDING PROTEIN SUPPRESSOR OF HAIRLESS"/>
    <property type="match status" value="1"/>
</dbReference>
<sequence length="677" mass="73886">MDIQDAHEADSRHFGRLLDAIHIGSNDSAHEEQWQHSDRQPHKQRPHKRKRTQSDAGEPAILTKLRRTIQEQVIPRDMVTQDKHMTTVTVYHASAAQKSYGQEKRFLCPPPLVRVSGPLLSHIRQQVLKMAVLSEGGSTLQEQVSSFDSENGIVCFKQLHITSQGKDKQFQLALSIAEHPGLASSDNALPPPDPPASPNKASNIIPSGASDPWAVLQSSPVHIISKPSKKTTRGNTPGIANMGSIALFNRINSQTVRTKYLSHRRDNVLTTSSAHWAPFTVKMVPDEPQGAPVVYGSRIILTAPTGPDGLGGFQSHEYIIRKVEKHRSLSTDYGRPVSQMQKIALLRVDVAPVDGKVCYLSALVERPGDEPITVVPGSTHATSWRLCDVKQDIDAETGGASVEWHEVNDYATWMITSTDQFQCTFFDATGADVCPPRARITPAPSVVQPVRWMMSGRRNEHHLELSVAGFYSTTTSGAKEPLQVWLGDMGPLRLISNDGPVTSNGPSGSKAPIVPLTTTTQDFVVTVTSLSNGSSSNGSGPNLRDPLAQSFIAVELPPMPEILRALLDSVRGRRVVASTNGGHLTAEPLPNLGVHDEHSRRRNGDGVDDQQQGETDEELWMKDPALPLLFVRGSDGIGFHSGYALRCVPATTHSSPHIDGWSVWVSRVENLDHARSA</sequence>